<dbReference type="SUPFAM" id="SSF53448">
    <property type="entry name" value="Nucleotide-diphospho-sugar transferases"/>
    <property type="match status" value="1"/>
</dbReference>
<protein>
    <recommendedName>
        <fullName evidence="8">Glycosyltransferase 2-like domain-containing protein</fullName>
    </recommendedName>
</protein>
<dbReference type="PANTHER" id="PTHR48090:SF1">
    <property type="entry name" value="PROPHAGE BACTOPRENOL GLUCOSYL TRANSFERASE HOMOLOG"/>
    <property type="match status" value="1"/>
</dbReference>
<keyword evidence="3" id="KW-0808">Transferase</keyword>
<comment type="caution">
    <text evidence="9">The sequence shown here is derived from an EMBL/GenBank/DDBJ whole genome shotgun (WGS) entry which is preliminary data.</text>
</comment>
<feature type="transmembrane region" description="Helical" evidence="7">
    <location>
        <begin position="237"/>
        <end position="260"/>
    </location>
</feature>
<evidence type="ECO:0000256" key="5">
    <source>
        <dbReference type="ARBA" id="ARBA00022989"/>
    </source>
</evidence>
<dbReference type="CDD" id="cd04187">
    <property type="entry name" value="DPM1_like_bac"/>
    <property type="match status" value="1"/>
</dbReference>
<evidence type="ECO:0000256" key="1">
    <source>
        <dbReference type="ARBA" id="ARBA00004141"/>
    </source>
</evidence>
<accession>A0A096B667</accession>
<comment type="subcellular location">
    <subcellularLocation>
        <location evidence="1">Membrane</location>
        <topology evidence="1">Multi-pass membrane protein</topology>
    </subcellularLocation>
</comment>
<dbReference type="GO" id="GO:0016757">
    <property type="term" value="F:glycosyltransferase activity"/>
    <property type="evidence" value="ECO:0007669"/>
    <property type="project" value="UniProtKB-KW"/>
</dbReference>
<dbReference type="PATRIC" id="fig|742738.3.peg.2785"/>
<dbReference type="InterPro" id="IPR001173">
    <property type="entry name" value="Glyco_trans_2-like"/>
</dbReference>
<organism evidence="9 10">
    <name type="scientific">Flavonifractor plautii 1_3_50AFAA</name>
    <dbReference type="NCBI Taxonomy" id="742738"/>
    <lineage>
        <taxon>Bacteria</taxon>
        <taxon>Bacillati</taxon>
        <taxon>Bacillota</taxon>
        <taxon>Clostridia</taxon>
        <taxon>Eubacteriales</taxon>
        <taxon>Oscillospiraceae</taxon>
        <taxon>Flavonifractor</taxon>
    </lineage>
</organism>
<dbReference type="PANTHER" id="PTHR48090">
    <property type="entry name" value="UNDECAPRENYL-PHOSPHATE 4-DEOXY-4-FORMAMIDO-L-ARABINOSE TRANSFERASE-RELATED"/>
    <property type="match status" value="1"/>
</dbReference>
<dbReference type="HOGENOM" id="CLU_033536_0_1_9"/>
<dbReference type="InterPro" id="IPR029044">
    <property type="entry name" value="Nucleotide-diphossugar_trans"/>
</dbReference>
<evidence type="ECO:0000256" key="6">
    <source>
        <dbReference type="ARBA" id="ARBA00023136"/>
    </source>
</evidence>
<keyword evidence="2" id="KW-0328">Glycosyltransferase</keyword>
<proteinExistence type="predicted"/>
<reference evidence="9 10" key="1">
    <citation type="submission" date="2011-08" db="EMBL/GenBank/DDBJ databases">
        <title>The Genome Sequence of Clostridium orbiscindens 1_3_50AFAA.</title>
        <authorList>
            <consortium name="The Broad Institute Genome Sequencing Platform"/>
            <person name="Earl A."/>
            <person name="Ward D."/>
            <person name="Feldgarden M."/>
            <person name="Gevers D."/>
            <person name="Daigneault M."/>
            <person name="Strauss J."/>
            <person name="Allen-Vercoe E."/>
            <person name="Young S.K."/>
            <person name="Zeng Q."/>
            <person name="Gargeya S."/>
            <person name="Fitzgerald M."/>
            <person name="Haas B."/>
            <person name="Abouelleil A."/>
            <person name="Alvarado L."/>
            <person name="Arachchi H.M."/>
            <person name="Berlin A."/>
            <person name="Brown A."/>
            <person name="Chapman S.B."/>
            <person name="Chen Z."/>
            <person name="Dunbar C."/>
            <person name="Freedman E."/>
            <person name="Gearin G."/>
            <person name="Gellesch M."/>
            <person name="Goldberg J."/>
            <person name="Griggs A."/>
            <person name="Gujja S."/>
            <person name="Heiman D."/>
            <person name="Howarth C."/>
            <person name="Larson L."/>
            <person name="Lui A."/>
            <person name="MacDonald P.J.P."/>
            <person name="Montmayeur A."/>
            <person name="Murphy C."/>
            <person name="Neiman D."/>
            <person name="Pearson M."/>
            <person name="Priest M."/>
            <person name="Roberts A."/>
            <person name="Saif S."/>
            <person name="Shea T."/>
            <person name="Shenoy N."/>
            <person name="Sisk P."/>
            <person name="Stolte C."/>
            <person name="Sykes S."/>
            <person name="Wortman J."/>
            <person name="Nusbaum C."/>
            <person name="Birren B."/>
        </authorList>
    </citation>
    <scope>NUCLEOTIDE SEQUENCE [LARGE SCALE GENOMIC DNA]</scope>
    <source>
        <strain evidence="9 10">1_3_50AFAA</strain>
    </source>
</reference>
<dbReference type="GO" id="GO:0005886">
    <property type="term" value="C:plasma membrane"/>
    <property type="evidence" value="ECO:0007669"/>
    <property type="project" value="TreeGrafter"/>
</dbReference>
<sequence>MADILYIVVPCYNEEEVLPETSRRLRAKLEGLMAAGKISERSRVLFVNDGSRDRTWELITRLHGECPLFCGADLSRNRGHQNALLAGLMTAKERCDMAISMDADLQDDIDAVDAMVEQYYAGCDVVYGVRSSRKKDTFFKRFTAEGFYRVMNFMGAETVFNHADYRLMSRRALEGLAQFREVNLFLRGIVPMIGYRTGTVEYERGERFAGESKYPLKKMLSFAMEGITSLSVKPIRYITGLGFLIFAVSILMLIYSIVRWATGATIIGWASVICSVWAIGGLILLSLGVIGEYIGKIYLETKGRPRFLLREVLEDAHGEKAD</sequence>
<dbReference type="Pfam" id="PF00535">
    <property type="entry name" value="Glycos_transf_2"/>
    <property type="match status" value="1"/>
</dbReference>
<evidence type="ECO:0000259" key="8">
    <source>
        <dbReference type="Pfam" id="PF00535"/>
    </source>
</evidence>
<evidence type="ECO:0000256" key="7">
    <source>
        <dbReference type="SAM" id="Phobius"/>
    </source>
</evidence>
<dbReference type="AlphaFoldDB" id="A0A096B667"/>
<dbReference type="RefSeq" id="WP_044941899.1">
    <property type="nucleotide sequence ID" value="NZ_KN174164.1"/>
</dbReference>
<evidence type="ECO:0000256" key="4">
    <source>
        <dbReference type="ARBA" id="ARBA00022692"/>
    </source>
</evidence>
<keyword evidence="6 7" id="KW-0472">Membrane</keyword>
<name>A0A096B667_FLAPL</name>
<dbReference type="InterPro" id="IPR050256">
    <property type="entry name" value="Glycosyltransferase_2"/>
</dbReference>
<keyword evidence="4 7" id="KW-0812">Transmembrane</keyword>
<evidence type="ECO:0000313" key="9">
    <source>
        <dbReference type="EMBL" id="KGF54550.1"/>
    </source>
</evidence>
<keyword evidence="5 7" id="KW-1133">Transmembrane helix</keyword>
<evidence type="ECO:0000256" key="2">
    <source>
        <dbReference type="ARBA" id="ARBA00022676"/>
    </source>
</evidence>
<feature type="domain" description="Glycosyltransferase 2-like" evidence="8">
    <location>
        <begin position="7"/>
        <end position="174"/>
    </location>
</feature>
<evidence type="ECO:0000313" key="10">
    <source>
        <dbReference type="Proteomes" id="UP000029585"/>
    </source>
</evidence>
<dbReference type="eggNOG" id="COG0463">
    <property type="taxonomic scope" value="Bacteria"/>
</dbReference>
<dbReference type="Gene3D" id="3.90.550.10">
    <property type="entry name" value="Spore Coat Polysaccharide Biosynthesis Protein SpsA, Chain A"/>
    <property type="match status" value="1"/>
</dbReference>
<dbReference type="Proteomes" id="UP000029585">
    <property type="component" value="Unassembled WGS sequence"/>
</dbReference>
<keyword evidence="10" id="KW-1185">Reference proteome</keyword>
<evidence type="ECO:0000256" key="3">
    <source>
        <dbReference type="ARBA" id="ARBA00022679"/>
    </source>
</evidence>
<gene>
    <name evidence="9" type="ORF">HMPREF9460_02709</name>
</gene>
<dbReference type="EMBL" id="ADLO01000084">
    <property type="protein sequence ID" value="KGF54550.1"/>
    <property type="molecule type" value="Genomic_DNA"/>
</dbReference>
<feature type="transmembrane region" description="Helical" evidence="7">
    <location>
        <begin position="266"/>
        <end position="294"/>
    </location>
</feature>